<evidence type="ECO:0000313" key="2">
    <source>
        <dbReference type="EMBL" id="CAA9308879.1"/>
    </source>
</evidence>
<feature type="compositionally biased region" description="Gly residues" evidence="1">
    <location>
        <begin position="160"/>
        <end position="171"/>
    </location>
</feature>
<feature type="compositionally biased region" description="Basic and acidic residues" evidence="1">
    <location>
        <begin position="296"/>
        <end position="323"/>
    </location>
</feature>
<accession>A0A6J4KM40</accession>
<feature type="compositionally biased region" description="Basic and acidic residues" evidence="1">
    <location>
        <begin position="340"/>
        <end position="376"/>
    </location>
</feature>
<evidence type="ECO:0000256" key="1">
    <source>
        <dbReference type="SAM" id="MobiDB-lite"/>
    </source>
</evidence>
<name>A0A6J4KM40_9BACT</name>
<feature type="compositionally biased region" description="Basic residues" evidence="1">
    <location>
        <begin position="206"/>
        <end position="219"/>
    </location>
</feature>
<sequence length="413" mass="43542">DERDIGARRGADRPGVAAQQQGARLADHPGHRDRRGDGDDDGGRHHGAARLGNVGDGVAGAQQLHRQPLRPDEADVRRHRPGRALGRQAGHHLRRGRDARGAALHPFGGDRGGRGGKRQVPQQHGRQREHRGAQCHLARVQQGRLRRGPQLRGGRRAERGAGGGAFRGAGQGPLRRHPRRRQAHPAARRAVPGGGRVQGDGEHLRRGGRQLRVRPHAHGAHQAGCRPRLDEPAGGARDGLHAGAGHGRRDGGAPRFARAAAGGGRQLRPDPPAGVHRDVRPHDRRVLPGDAGAGGDRPDRGRRGGGGDHEDLGDGAGARDRRAQGAGRHPARDPVAVPGRGDDRDAGGRDHRPGDRHVHGVADRRHHPHSGDDSAVGHRGVAARGGGRRHGLRPVPRVQGRAAGPGGGAAVRV</sequence>
<feature type="compositionally biased region" description="Basic and acidic residues" evidence="1">
    <location>
        <begin position="1"/>
        <end position="12"/>
    </location>
</feature>
<feature type="compositionally biased region" description="Low complexity" evidence="1">
    <location>
        <begin position="393"/>
        <end position="402"/>
    </location>
</feature>
<feature type="compositionally biased region" description="Basic and acidic residues" evidence="1">
    <location>
        <begin position="275"/>
        <end position="287"/>
    </location>
</feature>
<reference evidence="2" key="1">
    <citation type="submission" date="2020-02" db="EMBL/GenBank/DDBJ databases">
        <authorList>
            <person name="Meier V. D."/>
        </authorList>
    </citation>
    <scope>NUCLEOTIDE SEQUENCE</scope>
    <source>
        <strain evidence="2">AVDCRST_MAG89</strain>
    </source>
</reference>
<feature type="compositionally biased region" description="Gly residues" evidence="1">
    <location>
        <begin position="403"/>
        <end position="413"/>
    </location>
</feature>
<feature type="non-terminal residue" evidence="2">
    <location>
        <position position="413"/>
    </location>
</feature>
<gene>
    <name evidence="2" type="ORF">AVDCRST_MAG89-981</name>
</gene>
<protein>
    <submittedName>
        <fullName evidence="2">ABC transporter, permease protein</fullName>
    </submittedName>
</protein>
<proteinExistence type="predicted"/>
<feature type="compositionally biased region" description="Basic and acidic residues" evidence="1">
    <location>
        <begin position="25"/>
        <end position="44"/>
    </location>
</feature>
<dbReference type="EMBL" id="CADCTV010000216">
    <property type="protein sequence ID" value="CAA9308879.1"/>
    <property type="molecule type" value="Genomic_DNA"/>
</dbReference>
<feature type="non-terminal residue" evidence="2">
    <location>
        <position position="1"/>
    </location>
</feature>
<feature type="region of interest" description="Disordered" evidence="1">
    <location>
        <begin position="1"/>
        <end position="413"/>
    </location>
</feature>
<organism evidence="2">
    <name type="scientific">uncultured Gemmatimonadota bacterium</name>
    <dbReference type="NCBI Taxonomy" id="203437"/>
    <lineage>
        <taxon>Bacteria</taxon>
        <taxon>Pseudomonadati</taxon>
        <taxon>Gemmatimonadota</taxon>
        <taxon>environmental samples</taxon>
    </lineage>
</organism>
<dbReference type="AlphaFoldDB" id="A0A6J4KM40"/>
<feature type="compositionally biased region" description="Basic residues" evidence="1">
    <location>
        <begin position="174"/>
        <end position="187"/>
    </location>
</feature>